<feature type="coiled-coil region" evidence="1">
    <location>
        <begin position="165"/>
        <end position="192"/>
    </location>
</feature>
<comment type="caution">
    <text evidence="2">The sequence shown here is derived from an EMBL/GenBank/DDBJ whole genome shotgun (WGS) entry which is preliminary data.</text>
</comment>
<accession>M5IRG6</accession>
<gene>
    <name evidence="2" type="ORF">CSUNSWCD_1120</name>
</gene>
<evidence type="ECO:0000313" key="2">
    <source>
        <dbReference type="EMBL" id="EKU11796.1"/>
    </source>
</evidence>
<organism evidence="2 3">
    <name type="scientific">Campylobacter showae CSUNSWCD</name>
    <dbReference type="NCBI Taxonomy" id="1244083"/>
    <lineage>
        <taxon>Bacteria</taxon>
        <taxon>Pseudomonadati</taxon>
        <taxon>Campylobacterota</taxon>
        <taxon>Epsilonproteobacteria</taxon>
        <taxon>Campylobacterales</taxon>
        <taxon>Campylobacteraceae</taxon>
        <taxon>Campylobacter</taxon>
    </lineage>
</organism>
<sequence>MQDLFSSLNPNEATQEEIEKFMQGLLENYVLEVTCEKFAFAEIEIYTSADKNTYKRVSSAGDIFFHNFGFDICFKSSEEAYSGVLVRSLWPLGQAEPIVGPCRCANSILNIRKPNLSFCLLDAKGSQDASKNFSRRVRRADFDASGKPIEDCGRLTSSKFEIWLAESGEKEAEKYKKAINKYKDEAENEKSTPNQAN</sequence>
<name>M5IRG6_9BACT</name>
<proteinExistence type="predicted"/>
<evidence type="ECO:0000256" key="1">
    <source>
        <dbReference type="SAM" id="Coils"/>
    </source>
</evidence>
<dbReference type="eggNOG" id="ENOG50319KY">
    <property type="taxonomic scope" value="Bacteria"/>
</dbReference>
<reference evidence="2 3" key="1">
    <citation type="journal article" date="2013" name="Genome Announc.">
        <title>Genome Sequence of Campylobacter showae UNSWCD, Isolated from a Patient with Crohn's Disease.</title>
        <authorList>
            <person name="Tay A.P."/>
            <person name="Kaakoush N.O."/>
            <person name="Deshpande N.P."/>
            <person name="Chen Z."/>
            <person name="Mitchell H."/>
            <person name="Wilkins M.R."/>
        </authorList>
    </citation>
    <scope>NUCLEOTIDE SEQUENCE [LARGE SCALE GENOMIC DNA]</scope>
    <source>
        <strain evidence="2 3">CSUNSWCD</strain>
    </source>
</reference>
<dbReference type="AlphaFoldDB" id="M5IRG6"/>
<protein>
    <submittedName>
        <fullName evidence="2">Uncharacterized protein</fullName>
    </submittedName>
</protein>
<dbReference type="PATRIC" id="fig|1244083.3.peg.494"/>
<dbReference type="EMBL" id="AMZQ01000002">
    <property type="protein sequence ID" value="EKU11796.1"/>
    <property type="molecule type" value="Genomic_DNA"/>
</dbReference>
<keyword evidence="1" id="KW-0175">Coiled coil</keyword>
<dbReference type="Proteomes" id="UP000011939">
    <property type="component" value="Unassembled WGS sequence"/>
</dbReference>
<evidence type="ECO:0000313" key="3">
    <source>
        <dbReference type="Proteomes" id="UP000011939"/>
    </source>
</evidence>